<evidence type="ECO:0000313" key="2">
    <source>
        <dbReference type="EMBL" id="ELK14359.1"/>
    </source>
</evidence>
<evidence type="ECO:0000256" key="1">
    <source>
        <dbReference type="SAM" id="MobiDB-lite"/>
    </source>
</evidence>
<name>L5KSD5_PTEAL</name>
<sequence length="112" mass="11684">MPESQVQGSGAGTASLEGGGKLTGPVPTLRSSLRVTSDPFKEEKRGRGPSRSLTCATRGEAADGAQDKRPDQRHALRPACSDTAGSTQGAGWGWKELPLAERKPGGVAWAER</sequence>
<proteinExistence type="predicted"/>
<dbReference type="AlphaFoldDB" id="L5KSD5"/>
<feature type="compositionally biased region" description="Basic and acidic residues" evidence="1">
    <location>
        <begin position="98"/>
        <end position="112"/>
    </location>
</feature>
<evidence type="ECO:0000313" key="3">
    <source>
        <dbReference type="Proteomes" id="UP000010552"/>
    </source>
</evidence>
<feature type="compositionally biased region" description="Basic and acidic residues" evidence="1">
    <location>
        <begin position="65"/>
        <end position="74"/>
    </location>
</feature>
<gene>
    <name evidence="2" type="ORF">PAL_GLEAN10006393</name>
</gene>
<protein>
    <submittedName>
        <fullName evidence="2">Uncharacterized protein</fullName>
    </submittedName>
</protein>
<accession>L5KSD5</accession>
<reference evidence="3" key="1">
    <citation type="journal article" date="2013" name="Science">
        <title>Comparative analysis of bat genomes provides insight into the evolution of flight and immunity.</title>
        <authorList>
            <person name="Zhang G."/>
            <person name="Cowled C."/>
            <person name="Shi Z."/>
            <person name="Huang Z."/>
            <person name="Bishop-Lilly K.A."/>
            <person name="Fang X."/>
            <person name="Wynne J.W."/>
            <person name="Xiong Z."/>
            <person name="Baker M.L."/>
            <person name="Zhao W."/>
            <person name="Tachedjian M."/>
            <person name="Zhu Y."/>
            <person name="Zhou P."/>
            <person name="Jiang X."/>
            <person name="Ng J."/>
            <person name="Yang L."/>
            <person name="Wu L."/>
            <person name="Xiao J."/>
            <person name="Feng Y."/>
            <person name="Chen Y."/>
            <person name="Sun X."/>
            <person name="Zhang Y."/>
            <person name="Marsh G.A."/>
            <person name="Crameri G."/>
            <person name="Broder C.C."/>
            <person name="Frey K.G."/>
            <person name="Wang L.F."/>
            <person name="Wang J."/>
        </authorList>
    </citation>
    <scope>NUCLEOTIDE SEQUENCE [LARGE SCALE GENOMIC DNA]</scope>
</reference>
<organism evidence="2 3">
    <name type="scientific">Pteropus alecto</name>
    <name type="common">Black flying fox</name>
    <dbReference type="NCBI Taxonomy" id="9402"/>
    <lineage>
        <taxon>Eukaryota</taxon>
        <taxon>Metazoa</taxon>
        <taxon>Chordata</taxon>
        <taxon>Craniata</taxon>
        <taxon>Vertebrata</taxon>
        <taxon>Euteleostomi</taxon>
        <taxon>Mammalia</taxon>
        <taxon>Eutheria</taxon>
        <taxon>Laurasiatheria</taxon>
        <taxon>Chiroptera</taxon>
        <taxon>Yinpterochiroptera</taxon>
        <taxon>Pteropodoidea</taxon>
        <taxon>Pteropodidae</taxon>
        <taxon>Pteropodinae</taxon>
        <taxon>Pteropus</taxon>
    </lineage>
</organism>
<feature type="region of interest" description="Disordered" evidence="1">
    <location>
        <begin position="1"/>
        <end position="112"/>
    </location>
</feature>
<dbReference type="InParanoid" id="L5KSD5"/>
<keyword evidence="3" id="KW-1185">Reference proteome</keyword>
<dbReference type="EMBL" id="KB030575">
    <property type="protein sequence ID" value="ELK14359.1"/>
    <property type="molecule type" value="Genomic_DNA"/>
</dbReference>
<dbReference type="Proteomes" id="UP000010552">
    <property type="component" value="Unassembled WGS sequence"/>
</dbReference>